<proteinExistence type="predicted"/>
<gene>
    <name evidence="3" type="ORF">SSX86_020609</name>
</gene>
<evidence type="ECO:0000313" key="3">
    <source>
        <dbReference type="EMBL" id="KAK9059905.1"/>
    </source>
</evidence>
<dbReference type="EMBL" id="JBCNJP010000020">
    <property type="protein sequence ID" value="KAK9059905.1"/>
    <property type="molecule type" value="Genomic_DNA"/>
</dbReference>
<dbReference type="PANTHER" id="PTHR37614">
    <property type="entry name" value="OS02G0121400 PROTEIN"/>
    <property type="match status" value="1"/>
</dbReference>
<feature type="region of interest" description="Disordered" evidence="2">
    <location>
        <begin position="57"/>
        <end position="80"/>
    </location>
</feature>
<dbReference type="PANTHER" id="PTHR37614:SF2">
    <property type="entry name" value="OS02G0121400 PROTEIN"/>
    <property type="match status" value="1"/>
</dbReference>
<reference evidence="3 4" key="1">
    <citation type="submission" date="2024-04" db="EMBL/GenBank/DDBJ databases">
        <title>The reference genome of an endangered Asteraceae, Deinandra increscens subsp. villosa, native to the Central Coast of California.</title>
        <authorList>
            <person name="Guilliams M."/>
            <person name="Hasenstab-Lehman K."/>
            <person name="Meyer R."/>
            <person name="Mcevoy S."/>
        </authorList>
    </citation>
    <scope>NUCLEOTIDE SEQUENCE [LARGE SCALE GENOMIC DNA]</scope>
    <source>
        <tissue evidence="3">Leaf</tissue>
    </source>
</reference>
<dbReference type="Proteomes" id="UP001408789">
    <property type="component" value="Unassembled WGS sequence"/>
</dbReference>
<comment type="caution">
    <text evidence="3">The sequence shown here is derived from an EMBL/GenBank/DDBJ whole genome shotgun (WGS) entry which is preliminary data.</text>
</comment>
<feature type="region of interest" description="Disordered" evidence="2">
    <location>
        <begin position="92"/>
        <end position="119"/>
    </location>
</feature>
<protein>
    <submittedName>
        <fullName evidence="3">Uncharacterized protein</fullName>
    </submittedName>
</protein>
<evidence type="ECO:0000313" key="4">
    <source>
        <dbReference type="Proteomes" id="UP001408789"/>
    </source>
</evidence>
<evidence type="ECO:0000256" key="2">
    <source>
        <dbReference type="SAM" id="MobiDB-lite"/>
    </source>
</evidence>
<sequence>MKQIVRTGGGGGRGRWRTPTEEEVEVVEILLSLPKLCAKSELIRRCSFDWGRKKKRSVLDSKSESLPSPSPLTKTPIDEGVTENVTAVEADKSPSTPLCFLPSGSGSDGADHRKPPSSAVRKVLKRKETDDLMDVYSKMQQEKEILKKKVKAMETLRQELTSQNLELKARGQKINYPRNMEDFNIWWNNMRAIDQQRCHQQITMFTPAPPHYYHHQQLVVDPNNGKPVALSCSTNSNGGGRFGIFNQIDPRVMGSSQPLDQSKYLAMDNDLRARAAAAAARKRRKLRMKKEVEIEEDDVNDPSVKIHHGESYDFMACSQPLDQSQYMVNDFMAAASSSQPLDQSKYLVMDDDDLRFRSEAAAARKRRILRMKESKNSLLAMKLSGASACR</sequence>
<evidence type="ECO:0000256" key="1">
    <source>
        <dbReference type="SAM" id="Coils"/>
    </source>
</evidence>
<accession>A0AAP0CN91</accession>
<name>A0AAP0CN91_9ASTR</name>
<feature type="coiled-coil region" evidence="1">
    <location>
        <begin position="136"/>
        <end position="170"/>
    </location>
</feature>
<keyword evidence="4" id="KW-1185">Reference proteome</keyword>
<dbReference type="AlphaFoldDB" id="A0AAP0CN91"/>
<keyword evidence="1" id="KW-0175">Coiled coil</keyword>
<organism evidence="3 4">
    <name type="scientific">Deinandra increscens subsp. villosa</name>
    <dbReference type="NCBI Taxonomy" id="3103831"/>
    <lineage>
        <taxon>Eukaryota</taxon>
        <taxon>Viridiplantae</taxon>
        <taxon>Streptophyta</taxon>
        <taxon>Embryophyta</taxon>
        <taxon>Tracheophyta</taxon>
        <taxon>Spermatophyta</taxon>
        <taxon>Magnoliopsida</taxon>
        <taxon>eudicotyledons</taxon>
        <taxon>Gunneridae</taxon>
        <taxon>Pentapetalae</taxon>
        <taxon>asterids</taxon>
        <taxon>campanulids</taxon>
        <taxon>Asterales</taxon>
        <taxon>Asteraceae</taxon>
        <taxon>Asteroideae</taxon>
        <taxon>Heliantheae alliance</taxon>
        <taxon>Madieae</taxon>
        <taxon>Madiinae</taxon>
        <taxon>Deinandra</taxon>
    </lineage>
</organism>
<feature type="compositionally biased region" description="Low complexity" evidence="2">
    <location>
        <begin position="64"/>
        <end position="75"/>
    </location>
</feature>